<dbReference type="Gene3D" id="1.10.287.850">
    <property type="entry name" value="HP0062-like domain"/>
    <property type="match status" value="1"/>
</dbReference>
<dbReference type="RefSeq" id="WP_043576380.1">
    <property type="nucleotide sequence ID" value="NZ_CP022752.1"/>
</dbReference>
<dbReference type="EMBL" id="CP022752">
    <property type="protein sequence ID" value="ASU80811.1"/>
    <property type="molecule type" value="Genomic_DNA"/>
</dbReference>
<proteinExistence type="predicted"/>
<evidence type="ECO:0000313" key="4">
    <source>
        <dbReference type="Proteomes" id="UP000029737"/>
    </source>
</evidence>
<dbReference type="AlphaFoldDB" id="A0A099D2K9"/>
<evidence type="ECO:0000313" key="2">
    <source>
        <dbReference type="EMBL" id="ASU80811.1"/>
    </source>
</evidence>
<gene>
    <name evidence="2" type="ORF">CDG81_03790</name>
    <name evidence="3" type="ORF">IL38_17165</name>
</gene>
<name>A0A099D2K9_9ACTN</name>
<evidence type="ECO:0000256" key="1">
    <source>
        <dbReference type="SAM" id="MobiDB-lite"/>
    </source>
</evidence>
<feature type="region of interest" description="Disordered" evidence="1">
    <location>
        <begin position="1"/>
        <end position="24"/>
    </location>
</feature>
<dbReference type="KEGG" id="aey:CDG81_03790"/>
<dbReference type="EMBL" id="JPMV01000032">
    <property type="protein sequence ID" value="KGI80428.1"/>
    <property type="molecule type" value="Genomic_DNA"/>
</dbReference>
<reference evidence="2 5" key="2">
    <citation type="submission" date="2017-08" db="EMBL/GenBank/DDBJ databases">
        <title>The complete genome sequence of moderately halophilic actinomycete Actinopolyspora erythraea YIM 90600, the producer of novel erythromycin, novel actinopolysporins A-C and tubercidin.</title>
        <authorList>
            <person name="Yin M."/>
            <person name="Tang S."/>
        </authorList>
    </citation>
    <scope>NUCLEOTIDE SEQUENCE [LARGE SCALE GENOMIC DNA]</scope>
    <source>
        <strain evidence="2 5">YIM 90600</strain>
    </source>
</reference>
<keyword evidence="4" id="KW-1185">Reference proteome</keyword>
<protein>
    <recommendedName>
        <fullName evidence="6">PE domain-containing protein</fullName>
    </recommendedName>
</protein>
<dbReference type="OrthoDB" id="5189596at2"/>
<dbReference type="Proteomes" id="UP000215043">
    <property type="component" value="Chromosome"/>
</dbReference>
<evidence type="ECO:0000313" key="5">
    <source>
        <dbReference type="Proteomes" id="UP000215043"/>
    </source>
</evidence>
<dbReference type="eggNOG" id="ENOG5034136">
    <property type="taxonomic scope" value="Bacteria"/>
</dbReference>
<sequence length="126" mass="13287">MPNGSERDGVTGSSSAPDAAGAGSVRVEASAIPNLIGSLQSSLDEVGVQIEHAITELRIRPWAGDPVSTGTAARFNEYSVSGDRAALTALYGYRDRLQAASDALRAVENRYRETEDANASRMRTGC</sequence>
<feature type="compositionally biased region" description="Low complexity" evidence="1">
    <location>
        <begin position="12"/>
        <end position="24"/>
    </location>
</feature>
<dbReference type="Proteomes" id="UP000029737">
    <property type="component" value="Unassembled WGS sequence"/>
</dbReference>
<organism evidence="2 5">
    <name type="scientific">Actinopolyspora erythraea</name>
    <dbReference type="NCBI Taxonomy" id="414996"/>
    <lineage>
        <taxon>Bacteria</taxon>
        <taxon>Bacillati</taxon>
        <taxon>Actinomycetota</taxon>
        <taxon>Actinomycetes</taxon>
        <taxon>Actinopolysporales</taxon>
        <taxon>Actinopolysporaceae</taxon>
        <taxon>Actinopolyspora</taxon>
    </lineage>
</organism>
<evidence type="ECO:0000313" key="3">
    <source>
        <dbReference type="EMBL" id="KGI80428.1"/>
    </source>
</evidence>
<accession>A0A099D2K9</accession>
<dbReference type="HOGENOM" id="CLU_1976811_0_0_11"/>
<reference evidence="3 4" key="1">
    <citation type="journal article" date="2014" name="PLoS ONE">
        <title>Identification and Characterization of a New Erythromycin Biosynthetic Gene Cluster in Actinopolyspora erythraea YIM90600, a Novel Erythronolide-Producing Halophilic Actinomycete Isolated from Salt Field.</title>
        <authorList>
            <person name="Chen D."/>
            <person name="Feng J."/>
            <person name="Huang L."/>
            <person name="Zhang Q."/>
            <person name="Wu J."/>
            <person name="Zhu X."/>
            <person name="Duan Y."/>
            <person name="Xu Z."/>
        </authorList>
    </citation>
    <scope>NUCLEOTIDE SEQUENCE [LARGE SCALE GENOMIC DNA]</scope>
    <source>
        <strain evidence="3 4">YIM90600</strain>
    </source>
</reference>
<evidence type="ECO:0008006" key="6">
    <source>
        <dbReference type="Google" id="ProtNLM"/>
    </source>
</evidence>